<dbReference type="NCBIfam" id="TIGR03804">
    <property type="entry name" value="para_beta_helix"/>
    <property type="match status" value="1"/>
</dbReference>
<evidence type="ECO:0000313" key="7">
    <source>
        <dbReference type="Proteomes" id="UP000295293"/>
    </source>
</evidence>
<evidence type="ECO:0000256" key="4">
    <source>
        <dbReference type="SAM" id="SignalP"/>
    </source>
</evidence>
<dbReference type="GO" id="GO:0016837">
    <property type="term" value="F:carbon-oxygen lyase activity, acting on polysaccharides"/>
    <property type="evidence" value="ECO:0007669"/>
    <property type="project" value="TreeGrafter"/>
</dbReference>
<dbReference type="InterPro" id="IPR022441">
    <property type="entry name" value="Para_beta_helix_rpt-2"/>
</dbReference>
<gene>
    <name evidence="6" type="ORF">DFR29_107159</name>
</gene>
<dbReference type="InterPro" id="IPR006626">
    <property type="entry name" value="PbH1"/>
</dbReference>
<dbReference type="InterPro" id="IPR039448">
    <property type="entry name" value="Beta_helix"/>
</dbReference>
<protein>
    <submittedName>
        <fullName evidence="6">Parallel beta-helix repeat protein</fullName>
    </submittedName>
</protein>
<feature type="signal peptide" evidence="4">
    <location>
        <begin position="1"/>
        <end position="22"/>
    </location>
</feature>
<proteinExistence type="predicted"/>
<feature type="domain" description="Right handed beta helix" evidence="5">
    <location>
        <begin position="143"/>
        <end position="331"/>
    </location>
</feature>
<name>A0A4R6YWJ7_9GAMM</name>
<accession>A0A4R6YWJ7</accession>
<comment type="subcellular location">
    <subcellularLocation>
        <location evidence="1">Secreted</location>
    </subcellularLocation>
</comment>
<evidence type="ECO:0000259" key="5">
    <source>
        <dbReference type="Pfam" id="PF13229"/>
    </source>
</evidence>
<dbReference type="AlphaFoldDB" id="A0A4R6YWJ7"/>
<dbReference type="InterPro" id="IPR052052">
    <property type="entry name" value="Polysaccharide_Lyase_9"/>
</dbReference>
<dbReference type="Pfam" id="PF13229">
    <property type="entry name" value="Beta_helix"/>
    <property type="match status" value="1"/>
</dbReference>
<keyword evidence="7" id="KW-1185">Reference proteome</keyword>
<dbReference type="PANTHER" id="PTHR40088:SF2">
    <property type="entry name" value="SECRETED SUGAR HYDROLASE"/>
    <property type="match status" value="1"/>
</dbReference>
<keyword evidence="2" id="KW-0964">Secreted</keyword>
<reference evidence="6 7" key="1">
    <citation type="submission" date="2019-03" db="EMBL/GenBank/DDBJ databases">
        <title>Genomic Encyclopedia of Type Strains, Phase IV (KMG-IV): sequencing the most valuable type-strain genomes for metagenomic binning, comparative biology and taxonomic classification.</title>
        <authorList>
            <person name="Goeker M."/>
        </authorList>
    </citation>
    <scope>NUCLEOTIDE SEQUENCE [LARGE SCALE GENOMIC DNA]</scope>
    <source>
        <strain evidence="6 7">DSM 21667</strain>
    </source>
</reference>
<dbReference type="InterPro" id="IPR039513">
    <property type="entry name" value="PL-6"/>
</dbReference>
<dbReference type="Pfam" id="PF14592">
    <property type="entry name" value="Chondroitinas_B"/>
    <property type="match status" value="1"/>
</dbReference>
<dbReference type="InterPro" id="IPR012334">
    <property type="entry name" value="Pectin_lyas_fold"/>
</dbReference>
<dbReference type="Gene3D" id="2.160.20.10">
    <property type="entry name" value="Single-stranded right-handed beta-helix, Pectin lyase-like"/>
    <property type="match status" value="1"/>
</dbReference>
<dbReference type="SMART" id="SM00710">
    <property type="entry name" value="PbH1"/>
    <property type="match status" value="5"/>
</dbReference>
<evidence type="ECO:0000256" key="1">
    <source>
        <dbReference type="ARBA" id="ARBA00004613"/>
    </source>
</evidence>
<dbReference type="SUPFAM" id="SSF51126">
    <property type="entry name" value="Pectin lyase-like"/>
    <property type="match status" value="1"/>
</dbReference>
<evidence type="ECO:0000256" key="3">
    <source>
        <dbReference type="ARBA" id="ARBA00022729"/>
    </source>
</evidence>
<dbReference type="PANTHER" id="PTHR40088">
    <property type="entry name" value="PECTATE LYASE (EUROFUNG)"/>
    <property type="match status" value="1"/>
</dbReference>
<dbReference type="InterPro" id="IPR011050">
    <property type="entry name" value="Pectin_lyase_fold/virulence"/>
</dbReference>
<dbReference type="EMBL" id="SNZH01000007">
    <property type="protein sequence ID" value="TDR43151.1"/>
    <property type="molecule type" value="Genomic_DNA"/>
</dbReference>
<feature type="chain" id="PRO_5020461165" evidence="4">
    <location>
        <begin position="23"/>
        <end position="421"/>
    </location>
</feature>
<sequence>MRRILMTTMAALGLLAGVPAGAGLVPVGDVAGLRAALQNAAPGDDIVLAAGTYTVDTNLNCLASGTAAAPIRVRAATPRSVLLRFGTGLVEGFKVSGAYWRFEGLDVEGTCATDANCEHAFHVFGNAEFLQLRDNLLRDFNAQIKSNGVSSGGVYVYPDDVVIENNLFYDTRARNTANPVTKIDVVGGRRWLLRGNTIRDYQKLGGDGVSYAAFLKGNSRDGVFERNLVRCSQQFSGGTRLGLSFGGGGTGPNSICEDGICIPEHQNGIMRNNVILSCNDVGIYLNSAANSRIQHNTLYATSGIDVRFAASTADVRNNLSSAGINLRNGGSSTNAGNLSNVSMANFAAWFQAPASADFRLVNGASLVNLGVAAPLVADDFCANRRNDGLPDVGALEYDAQGGCETTQGGGLPLRIFADGLE</sequence>
<evidence type="ECO:0000313" key="6">
    <source>
        <dbReference type="EMBL" id="TDR43151.1"/>
    </source>
</evidence>
<comment type="caution">
    <text evidence="6">The sequence shown here is derived from an EMBL/GenBank/DDBJ whole genome shotgun (WGS) entry which is preliminary data.</text>
</comment>
<evidence type="ECO:0000256" key="2">
    <source>
        <dbReference type="ARBA" id="ARBA00022525"/>
    </source>
</evidence>
<keyword evidence="3 4" id="KW-0732">Signal</keyword>
<organism evidence="6 7">
    <name type="scientific">Tahibacter aquaticus</name>
    <dbReference type="NCBI Taxonomy" id="520092"/>
    <lineage>
        <taxon>Bacteria</taxon>
        <taxon>Pseudomonadati</taxon>
        <taxon>Pseudomonadota</taxon>
        <taxon>Gammaproteobacteria</taxon>
        <taxon>Lysobacterales</taxon>
        <taxon>Rhodanobacteraceae</taxon>
        <taxon>Tahibacter</taxon>
    </lineage>
</organism>
<dbReference type="GO" id="GO:0005576">
    <property type="term" value="C:extracellular region"/>
    <property type="evidence" value="ECO:0007669"/>
    <property type="project" value="UniProtKB-SubCell"/>
</dbReference>
<dbReference type="Proteomes" id="UP000295293">
    <property type="component" value="Unassembled WGS sequence"/>
</dbReference>